<sequence length="77" mass="8541">MAVSDNPYHCFDDVISNGTNGKFHDYRIELPEGKYQLAQDAKYLIEALCLPFHLHDILTIVSNGPFVGQVDARSSSG</sequence>
<organism evidence="1 2">
    <name type="scientific">Dendrobium catenatum</name>
    <dbReference type="NCBI Taxonomy" id="906689"/>
    <lineage>
        <taxon>Eukaryota</taxon>
        <taxon>Viridiplantae</taxon>
        <taxon>Streptophyta</taxon>
        <taxon>Embryophyta</taxon>
        <taxon>Tracheophyta</taxon>
        <taxon>Spermatophyta</taxon>
        <taxon>Magnoliopsida</taxon>
        <taxon>Liliopsida</taxon>
        <taxon>Asparagales</taxon>
        <taxon>Orchidaceae</taxon>
        <taxon>Epidendroideae</taxon>
        <taxon>Malaxideae</taxon>
        <taxon>Dendrobiinae</taxon>
        <taxon>Dendrobium</taxon>
    </lineage>
</organism>
<accession>A0A2I0W160</accession>
<keyword evidence="2" id="KW-1185">Reference proteome</keyword>
<dbReference type="EMBL" id="KZ503040">
    <property type="protein sequence ID" value="PKU69395.1"/>
    <property type="molecule type" value="Genomic_DNA"/>
</dbReference>
<proteinExistence type="predicted"/>
<gene>
    <name evidence="1" type="ORF">MA16_Dca025616</name>
</gene>
<dbReference type="STRING" id="906689.A0A2I0W160"/>
<dbReference type="PANTHER" id="PTHR47468:SF1">
    <property type="entry name" value="OS08G0130000 PROTEIN"/>
    <property type="match status" value="1"/>
</dbReference>
<name>A0A2I0W160_9ASPA</name>
<dbReference type="AlphaFoldDB" id="A0A2I0W160"/>
<reference evidence="1 2" key="1">
    <citation type="journal article" date="2016" name="Sci. Rep.">
        <title>The Dendrobium catenatum Lindl. genome sequence provides insights into polysaccharide synthase, floral development and adaptive evolution.</title>
        <authorList>
            <person name="Zhang G.Q."/>
            <person name="Xu Q."/>
            <person name="Bian C."/>
            <person name="Tsai W.C."/>
            <person name="Yeh C.M."/>
            <person name="Liu K.W."/>
            <person name="Yoshida K."/>
            <person name="Zhang L.S."/>
            <person name="Chang S.B."/>
            <person name="Chen F."/>
            <person name="Shi Y."/>
            <person name="Su Y.Y."/>
            <person name="Zhang Y.Q."/>
            <person name="Chen L.J."/>
            <person name="Yin Y."/>
            <person name="Lin M."/>
            <person name="Huang H."/>
            <person name="Deng H."/>
            <person name="Wang Z.W."/>
            <person name="Zhu S.L."/>
            <person name="Zhao X."/>
            <person name="Deng C."/>
            <person name="Niu S.C."/>
            <person name="Huang J."/>
            <person name="Wang M."/>
            <person name="Liu G.H."/>
            <person name="Yang H.J."/>
            <person name="Xiao X.J."/>
            <person name="Hsiao Y.Y."/>
            <person name="Wu W.L."/>
            <person name="Chen Y.Y."/>
            <person name="Mitsuda N."/>
            <person name="Ohme-Takagi M."/>
            <person name="Luo Y.B."/>
            <person name="Van de Peer Y."/>
            <person name="Liu Z.J."/>
        </authorList>
    </citation>
    <scope>NUCLEOTIDE SEQUENCE [LARGE SCALE GENOMIC DNA]</scope>
    <source>
        <tissue evidence="1">The whole plant</tissue>
    </source>
</reference>
<dbReference type="Proteomes" id="UP000233837">
    <property type="component" value="Unassembled WGS sequence"/>
</dbReference>
<protein>
    <submittedName>
        <fullName evidence="1">Uncharacterized protein</fullName>
    </submittedName>
</protein>
<dbReference type="PANTHER" id="PTHR47468">
    <property type="entry name" value="OS08G0130000 PROTEIN"/>
    <property type="match status" value="1"/>
</dbReference>
<evidence type="ECO:0000313" key="1">
    <source>
        <dbReference type="EMBL" id="PKU69395.1"/>
    </source>
</evidence>
<evidence type="ECO:0000313" key="2">
    <source>
        <dbReference type="Proteomes" id="UP000233837"/>
    </source>
</evidence>
<reference evidence="1 2" key="2">
    <citation type="journal article" date="2017" name="Nature">
        <title>The Apostasia genome and the evolution of orchids.</title>
        <authorList>
            <person name="Zhang G.Q."/>
            <person name="Liu K.W."/>
            <person name="Li Z."/>
            <person name="Lohaus R."/>
            <person name="Hsiao Y.Y."/>
            <person name="Niu S.C."/>
            <person name="Wang J.Y."/>
            <person name="Lin Y.C."/>
            <person name="Xu Q."/>
            <person name="Chen L.J."/>
            <person name="Yoshida K."/>
            <person name="Fujiwara S."/>
            <person name="Wang Z.W."/>
            <person name="Zhang Y.Q."/>
            <person name="Mitsuda N."/>
            <person name="Wang M."/>
            <person name="Liu G.H."/>
            <person name="Pecoraro L."/>
            <person name="Huang H.X."/>
            <person name="Xiao X.J."/>
            <person name="Lin M."/>
            <person name="Wu X.Y."/>
            <person name="Wu W.L."/>
            <person name="Chen Y.Y."/>
            <person name="Chang S.B."/>
            <person name="Sakamoto S."/>
            <person name="Ohme-Takagi M."/>
            <person name="Yagi M."/>
            <person name="Zeng S.J."/>
            <person name="Shen C.Y."/>
            <person name="Yeh C.M."/>
            <person name="Luo Y.B."/>
            <person name="Tsai W.C."/>
            <person name="Van de Peer Y."/>
            <person name="Liu Z.J."/>
        </authorList>
    </citation>
    <scope>NUCLEOTIDE SEQUENCE [LARGE SCALE GENOMIC DNA]</scope>
    <source>
        <tissue evidence="1">The whole plant</tissue>
    </source>
</reference>